<name>A0AAW9CR87_BURTH</name>
<sequence>MTTQSRDLAISRLLDRAPRARIAPGTRIVNRAAHRAGRG</sequence>
<reference evidence="1" key="1">
    <citation type="submission" date="2018-08" db="EMBL/GenBank/DDBJ databases">
        <title>Identification of Burkholderia cepacia strains that express a Burkholderia pseudomallei-like capsular polysaccharide.</title>
        <authorList>
            <person name="Burtnick M.N."/>
            <person name="Vongsouvath M."/>
            <person name="Newton P."/>
            <person name="Wuthiekanun V."/>
            <person name="Limmathurotsakul D."/>
            <person name="Brett P.J."/>
            <person name="Chantratita N."/>
            <person name="Dance D.A."/>
        </authorList>
    </citation>
    <scope>NUCLEOTIDE SEQUENCE</scope>
    <source>
        <strain evidence="1">SBXCC001</strain>
    </source>
</reference>
<protein>
    <submittedName>
        <fullName evidence="1">Uncharacterized protein</fullName>
    </submittedName>
</protein>
<dbReference type="Proteomes" id="UP001272137">
    <property type="component" value="Unassembled WGS sequence"/>
</dbReference>
<dbReference type="EMBL" id="QXCT01000001">
    <property type="protein sequence ID" value="MDW9253540.1"/>
    <property type="molecule type" value="Genomic_DNA"/>
</dbReference>
<accession>A0AAW9CR87</accession>
<evidence type="ECO:0000313" key="1">
    <source>
        <dbReference type="EMBL" id="MDW9253540.1"/>
    </source>
</evidence>
<gene>
    <name evidence="1" type="ORF">C7S16_6188</name>
</gene>
<comment type="caution">
    <text evidence="1">The sequence shown here is derived from an EMBL/GenBank/DDBJ whole genome shotgun (WGS) entry which is preliminary data.</text>
</comment>
<proteinExistence type="predicted"/>
<evidence type="ECO:0000313" key="2">
    <source>
        <dbReference type="Proteomes" id="UP001272137"/>
    </source>
</evidence>
<dbReference type="AlphaFoldDB" id="A0AAW9CR87"/>
<organism evidence="1 2">
    <name type="scientific">Burkholderia thailandensis</name>
    <dbReference type="NCBI Taxonomy" id="57975"/>
    <lineage>
        <taxon>Bacteria</taxon>
        <taxon>Pseudomonadati</taxon>
        <taxon>Pseudomonadota</taxon>
        <taxon>Betaproteobacteria</taxon>
        <taxon>Burkholderiales</taxon>
        <taxon>Burkholderiaceae</taxon>
        <taxon>Burkholderia</taxon>
        <taxon>pseudomallei group</taxon>
    </lineage>
</organism>